<gene>
    <name evidence="1" type="ORF">QNI22_11305</name>
</gene>
<dbReference type="RefSeq" id="WP_314510733.1">
    <property type="nucleotide sequence ID" value="NZ_JASJOU010000003.1"/>
</dbReference>
<dbReference type="Proteomes" id="UP001232063">
    <property type="component" value="Unassembled WGS sequence"/>
</dbReference>
<evidence type="ECO:0000313" key="1">
    <source>
        <dbReference type="EMBL" id="MDJ1501241.1"/>
    </source>
</evidence>
<reference evidence="1" key="1">
    <citation type="submission" date="2023-05" db="EMBL/GenBank/DDBJ databases">
        <authorList>
            <person name="Zhang X."/>
        </authorList>
    </citation>
    <scope>NUCLEOTIDE SEQUENCE</scope>
    <source>
        <strain evidence="1">BD1B2-1</strain>
    </source>
</reference>
<protein>
    <recommendedName>
        <fullName evidence="3">Lipoprotein</fullName>
    </recommendedName>
</protein>
<accession>A0AAE3UEC6</accession>
<name>A0AAE3UEC6_9BACT</name>
<organism evidence="1 2">
    <name type="scientific">Xanthocytophaga agilis</name>
    <dbReference type="NCBI Taxonomy" id="3048010"/>
    <lineage>
        <taxon>Bacteria</taxon>
        <taxon>Pseudomonadati</taxon>
        <taxon>Bacteroidota</taxon>
        <taxon>Cytophagia</taxon>
        <taxon>Cytophagales</taxon>
        <taxon>Rhodocytophagaceae</taxon>
        <taxon>Xanthocytophaga</taxon>
    </lineage>
</organism>
<dbReference type="EMBL" id="JASJOU010000003">
    <property type="protein sequence ID" value="MDJ1501241.1"/>
    <property type="molecule type" value="Genomic_DNA"/>
</dbReference>
<evidence type="ECO:0008006" key="3">
    <source>
        <dbReference type="Google" id="ProtNLM"/>
    </source>
</evidence>
<evidence type="ECO:0000313" key="2">
    <source>
        <dbReference type="Proteomes" id="UP001232063"/>
    </source>
</evidence>
<proteinExistence type="predicted"/>
<comment type="caution">
    <text evidence="1">The sequence shown here is derived from an EMBL/GenBank/DDBJ whole genome shotgun (WGS) entry which is preliminary data.</text>
</comment>
<keyword evidence="2" id="KW-1185">Reference proteome</keyword>
<dbReference type="PROSITE" id="PS51257">
    <property type="entry name" value="PROKAR_LIPOPROTEIN"/>
    <property type="match status" value="1"/>
</dbReference>
<sequence length="242" mass="28118">MYCKRVYSFLQKIALGICLLAGSGCTDSNIADTIKKEPQNKEIELDGIVYKIIHPEDNTIAAMNEKLGDSERKGLFANYYDKYCILSITNQLDSSIAVYANNKCLLIGEFTIFGPYLGRYRQSLYKDEKRKIYTESESLHVSYFSRFKGDQAYEIKKGKEEQFYLPYRSLQYYESQDSTYKALGIVNPPVKLEQRIDSIYIWEGYMIGTSRKHSIYSSYLMVGKLDSKDNFCLQRIRKPDRL</sequence>
<dbReference type="AlphaFoldDB" id="A0AAE3UEC6"/>